<gene>
    <name evidence="1" type="ORF">SELMODRAFT_425891</name>
</gene>
<dbReference type="InParanoid" id="D8SUM9"/>
<dbReference type="Gramene" id="EFJ11919">
    <property type="protein sequence ID" value="EFJ11919"/>
    <property type="gene ID" value="SELMODRAFT_425891"/>
</dbReference>
<organism evidence="2">
    <name type="scientific">Selaginella moellendorffii</name>
    <name type="common">Spikemoss</name>
    <dbReference type="NCBI Taxonomy" id="88036"/>
    <lineage>
        <taxon>Eukaryota</taxon>
        <taxon>Viridiplantae</taxon>
        <taxon>Streptophyta</taxon>
        <taxon>Embryophyta</taxon>
        <taxon>Tracheophyta</taxon>
        <taxon>Lycopodiopsida</taxon>
        <taxon>Selaginellales</taxon>
        <taxon>Selaginellaceae</taxon>
        <taxon>Selaginella</taxon>
    </lineage>
</organism>
<sequence length="438" mass="49645">MSESLRRYGEGMIYVKKQLVFSAISRCLGGLNPSELSIRLHPDKGDVFHPLSLNYTTSLSCRTWDELVQELSCIYSDAIASLPDTSLPDAKTRQNAAIIQGIQPPKDEREPTWMSKLSEICRGRIDVDLLLCHEFMLAFSYHLDMNDSNVVSIDKEQDCQDLITQEEEELYIDRHLPRAQADEIVCEISQVLPQSYRWLGLEEMDSKEEVFRMINWDVEVPLHPQATANGIVSRRSLVPIFPACRSCSSEASVMERKELHPWASKLLALHETYFIGDRSFDLITPKSSIASLDSQCAARATSIEFYAPTSSSGKRRHCSRFPCEHMQIELCRAIFSETSPDSFESPISEKAPSKAIQATMLHCSIVVRYPWRCGFAGLDMRIVHGVRDLPLFFRVSWLFASKKLSGQTHSYSKNATVPSRPLLQDRVLAIQQNHVLAL</sequence>
<dbReference type="AlphaFoldDB" id="D8SUM9"/>
<proteinExistence type="predicted"/>
<protein>
    <submittedName>
        <fullName evidence="1">Uncharacterized protein</fullName>
    </submittedName>
</protein>
<keyword evidence="2" id="KW-1185">Reference proteome</keyword>
<reference evidence="1 2" key="1">
    <citation type="journal article" date="2011" name="Science">
        <title>The Selaginella genome identifies genetic changes associated with the evolution of vascular plants.</title>
        <authorList>
            <person name="Banks J.A."/>
            <person name="Nishiyama T."/>
            <person name="Hasebe M."/>
            <person name="Bowman J.L."/>
            <person name="Gribskov M."/>
            <person name="dePamphilis C."/>
            <person name="Albert V.A."/>
            <person name="Aono N."/>
            <person name="Aoyama T."/>
            <person name="Ambrose B.A."/>
            <person name="Ashton N.W."/>
            <person name="Axtell M.J."/>
            <person name="Barker E."/>
            <person name="Barker M.S."/>
            <person name="Bennetzen J.L."/>
            <person name="Bonawitz N.D."/>
            <person name="Chapple C."/>
            <person name="Cheng C."/>
            <person name="Correa L.G."/>
            <person name="Dacre M."/>
            <person name="DeBarry J."/>
            <person name="Dreyer I."/>
            <person name="Elias M."/>
            <person name="Engstrom E.M."/>
            <person name="Estelle M."/>
            <person name="Feng L."/>
            <person name="Finet C."/>
            <person name="Floyd S.K."/>
            <person name="Frommer W.B."/>
            <person name="Fujita T."/>
            <person name="Gramzow L."/>
            <person name="Gutensohn M."/>
            <person name="Harholt J."/>
            <person name="Hattori M."/>
            <person name="Heyl A."/>
            <person name="Hirai T."/>
            <person name="Hiwatashi Y."/>
            <person name="Ishikawa M."/>
            <person name="Iwata M."/>
            <person name="Karol K.G."/>
            <person name="Koehler B."/>
            <person name="Kolukisaoglu U."/>
            <person name="Kubo M."/>
            <person name="Kurata T."/>
            <person name="Lalonde S."/>
            <person name="Li K."/>
            <person name="Li Y."/>
            <person name="Litt A."/>
            <person name="Lyons E."/>
            <person name="Manning G."/>
            <person name="Maruyama T."/>
            <person name="Michael T.P."/>
            <person name="Mikami K."/>
            <person name="Miyazaki S."/>
            <person name="Morinaga S."/>
            <person name="Murata T."/>
            <person name="Mueller-Roeber B."/>
            <person name="Nelson D.R."/>
            <person name="Obara M."/>
            <person name="Oguri Y."/>
            <person name="Olmstead R.G."/>
            <person name="Onodera N."/>
            <person name="Petersen B.L."/>
            <person name="Pils B."/>
            <person name="Prigge M."/>
            <person name="Rensing S.A."/>
            <person name="Riano-Pachon D.M."/>
            <person name="Roberts A.W."/>
            <person name="Sato Y."/>
            <person name="Scheller H.V."/>
            <person name="Schulz B."/>
            <person name="Schulz C."/>
            <person name="Shakirov E.V."/>
            <person name="Shibagaki N."/>
            <person name="Shinohara N."/>
            <person name="Shippen D.E."/>
            <person name="Soerensen I."/>
            <person name="Sotooka R."/>
            <person name="Sugimoto N."/>
            <person name="Sugita M."/>
            <person name="Sumikawa N."/>
            <person name="Tanurdzic M."/>
            <person name="Theissen G."/>
            <person name="Ulvskov P."/>
            <person name="Wakazuki S."/>
            <person name="Weng J.K."/>
            <person name="Willats W.W."/>
            <person name="Wipf D."/>
            <person name="Wolf P.G."/>
            <person name="Yang L."/>
            <person name="Zimmer A.D."/>
            <person name="Zhu Q."/>
            <person name="Mitros T."/>
            <person name="Hellsten U."/>
            <person name="Loque D."/>
            <person name="Otillar R."/>
            <person name="Salamov A."/>
            <person name="Schmutz J."/>
            <person name="Shapiro H."/>
            <person name="Lindquist E."/>
            <person name="Lucas S."/>
            <person name="Rokhsar D."/>
            <person name="Grigoriev I.V."/>
        </authorList>
    </citation>
    <scope>NUCLEOTIDE SEQUENCE [LARGE SCALE GENOMIC DNA]</scope>
</reference>
<accession>D8SUM9</accession>
<dbReference type="KEGG" id="smo:SELMODRAFT_425891"/>
<dbReference type="EMBL" id="GL377643">
    <property type="protein sequence ID" value="EFJ11919.1"/>
    <property type="molecule type" value="Genomic_DNA"/>
</dbReference>
<dbReference type="Proteomes" id="UP000001514">
    <property type="component" value="Unassembled WGS sequence"/>
</dbReference>
<evidence type="ECO:0000313" key="1">
    <source>
        <dbReference type="EMBL" id="EFJ11919.1"/>
    </source>
</evidence>
<name>D8SUM9_SELML</name>
<evidence type="ECO:0000313" key="2">
    <source>
        <dbReference type="Proteomes" id="UP000001514"/>
    </source>
</evidence>
<dbReference type="HOGENOM" id="CLU_626138_0_0_1"/>